<dbReference type="Pfam" id="PF13177">
    <property type="entry name" value="DNA_pol3_delta2"/>
    <property type="match status" value="1"/>
</dbReference>
<dbReference type="EMBL" id="JAAOCD010000003">
    <property type="protein sequence ID" value="NHK98452.1"/>
    <property type="molecule type" value="Genomic_DNA"/>
</dbReference>
<name>A0ABX0HTV4_9BURK</name>
<dbReference type="Gene3D" id="3.40.50.300">
    <property type="entry name" value="P-loop containing nucleotide triphosphate hydrolases"/>
    <property type="match status" value="1"/>
</dbReference>
<evidence type="ECO:0000256" key="1">
    <source>
        <dbReference type="SAM" id="MobiDB-lite"/>
    </source>
</evidence>
<keyword evidence="3" id="KW-1185">Reference proteome</keyword>
<dbReference type="SUPFAM" id="SSF52540">
    <property type="entry name" value="P-loop containing nucleoside triphosphate hydrolases"/>
    <property type="match status" value="1"/>
</dbReference>
<feature type="region of interest" description="Disordered" evidence="1">
    <location>
        <begin position="95"/>
        <end position="115"/>
    </location>
</feature>
<dbReference type="InterPro" id="IPR050238">
    <property type="entry name" value="DNA_Rep/Repair_Clamp_Loader"/>
</dbReference>
<feature type="compositionally biased region" description="Basic and acidic residues" evidence="1">
    <location>
        <begin position="103"/>
        <end position="115"/>
    </location>
</feature>
<dbReference type="PANTHER" id="PTHR11669:SF8">
    <property type="entry name" value="DNA POLYMERASE III SUBUNIT DELTA"/>
    <property type="match status" value="1"/>
</dbReference>
<protein>
    <submittedName>
        <fullName evidence="2">DNA polymerase III subunit delta</fullName>
    </submittedName>
</protein>
<gene>
    <name evidence="2" type="ORF">G7087_08715</name>
</gene>
<sequence>MVNLVVDEHGAPPLPWLAAPLADTLARQRGHALLLHGAAGVGTLHFAVALAQSWLCEGHDGHPRPACGRCPSCHLVQSKLHPDLLVLMPATARQSHAWPAPGDKTEDEGKKKPSRQIRIDEIRHAIDWVARTTSRGRGKVVVLHPAEAINLQAANALLKTLEEPPPGTRLLLGAGDPQHLLPTVRSRCHRVALAAPPTAQALDWLAGQGVAEPEVLLAAAAGRPLDAQALAADGVSAAAWRALPAALARGQAQAVSGWPVPRIVDALQKLCHDAAAIGAGAAPRYFPAGSVPRARSPQALHDWHQALQRVARHDEHPWHEPLLVDALVAQASAALTLRS</sequence>
<dbReference type="Proteomes" id="UP000802098">
    <property type="component" value="Unassembled WGS sequence"/>
</dbReference>
<evidence type="ECO:0000313" key="2">
    <source>
        <dbReference type="EMBL" id="NHK98452.1"/>
    </source>
</evidence>
<reference evidence="2 3" key="1">
    <citation type="submission" date="2020-03" db="EMBL/GenBank/DDBJ databases">
        <title>Rubrivivax benzoatilyticus JA2 (sequenced after 10 years sub-culturing).</title>
        <authorList>
            <person name="Gupta D."/>
            <person name="Chintalapati S."/>
            <person name="Chintalapati V.R."/>
        </authorList>
    </citation>
    <scope>NUCLEOTIDE SEQUENCE [LARGE SCALE GENOMIC DNA]</scope>
    <source>
        <strain evidence="2 3">JA2-Mal</strain>
    </source>
</reference>
<organism evidence="2 3">
    <name type="scientific">Rubrivivax benzoatilyticus</name>
    <dbReference type="NCBI Taxonomy" id="316997"/>
    <lineage>
        <taxon>Bacteria</taxon>
        <taxon>Pseudomonadati</taxon>
        <taxon>Pseudomonadota</taxon>
        <taxon>Betaproteobacteria</taxon>
        <taxon>Burkholderiales</taxon>
        <taxon>Sphaerotilaceae</taxon>
        <taxon>Rubrivivax</taxon>
    </lineage>
</organism>
<comment type="caution">
    <text evidence="2">The sequence shown here is derived from an EMBL/GenBank/DDBJ whole genome shotgun (WGS) entry which is preliminary data.</text>
</comment>
<proteinExistence type="predicted"/>
<dbReference type="PANTHER" id="PTHR11669">
    <property type="entry name" value="REPLICATION FACTOR C / DNA POLYMERASE III GAMMA-TAU SUBUNIT"/>
    <property type="match status" value="1"/>
</dbReference>
<accession>A0ABX0HTV4</accession>
<dbReference type="InterPro" id="IPR027417">
    <property type="entry name" value="P-loop_NTPase"/>
</dbReference>
<evidence type="ECO:0000313" key="3">
    <source>
        <dbReference type="Proteomes" id="UP000802098"/>
    </source>
</evidence>